<dbReference type="Proteomes" id="UP001295444">
    <property type="component" value="Chromosome 12"/>
</dbReference>
<dbReference type="AlphaFoldDB" id="A0AAD1TKF4"/>
<keyword evidence="2" id="KW-1185">Reference proteome</keyword>
<organism evidence="1 2">
    <name type="scientific">Pelobates cultripes</name>
    <name type="common">Western spadefoot toad</name>
    <dbReference type="NCBI Taxonomy" id="61616"/>
    <lineage>
        <taxon>Eukaryota</taxon>
        <taxon>Metazoa</taxon>
        <taxon>Chordata</taxon>
        <taxon>Craniata</taxon>
        <taxon>Vertebrata</taxon>
        <taxon>Euteleostomi</taxon>
        <taxon>Amphibia</taxon>
        <taxon>Batrachia</taxon>
        <taxon>Anura</taxon>
        <taxon>Pelobatoidea</taxon>
        <taxon>Pelobatidae</taxon>
        <taxon>Pelobates</taxon>
    </lineage>
</organism>
<sequence>MNAPHPNHQSGRGVCGCQTPSRDLIGELLPGGGNVLLEGINQMHTDQEGKEFNSHLHAEECILFQMSALKRKHLHIDSLRSV</sequence>
<dbReference type="EMBL" id="OW240923">
    <property type="protein sequence ID" value="CAH2325328.1"/>
    <property type="molecule type" value="Genomic_DNA"/>
</dbReference>
<evidence type="ECO:0000313" key="1">
    <source>
        <dbReference type="EMBL" id="CAH2325328.1"/>
    </source>
</evidence>
<name>A0AAD1TKF4_PELCU</name>
<evidence type="ECO:0000313" key="2">
    <source>
        <dbReference type="Proteomes" id="UP001295444"/>
    </source>
</evidence>
<gene>
    <name evidence="1" type="ORF">PECUL_23A048189</name>
</gene>
<protein>
    <submittedName>
        <fullName evidence="1">Uncharacterized protein</fullName>
    </submittedName>
</protein>
<proteinExistence type="predicted"/>
<accession>A0AAD1TKF4</accession>
<reference evidence="1" key="1">
    <citation type="submission" date="2022-03" db="EMBL/GenBank/DDBJ databases">
        <authorList>
            <person name="Alioto T."/>
            <person name="Alioto T."/>
            <person name="Gomez Garrido J."/>
        </authorList>
    </citation>
    <scope>NUCLEOTIDE SEQUENCE</scope>
</reference>